<sequence length="76" mass="8784">MKVISQLLGIMITLLALFNILRLLISLIESYFSMNFDIDFLLHNNYVTYGAIALLVVSAFLQELIEHQYNNNESLF</sequence>
<evidence type="ECO:0000256" key="1">
    <source>
        <dbReference type="ARBA" id="ARBA00004141"/>
    </source>
</evidence>
<gene>
    <name evidence="6" type="ORF">CV019_09885</name>
</gene>
<dbReference type="EMBL" id="PGWX01000357">
    <property type="protein sequence ID" value="PPJ73100.1"/>
    <property type="molecule type" value="Genomic_DNA"/>
</dbReference>
<dbReference type="STRING" id="1283.ShL2_00499"/>
<accession>A0A2A1KCS1</accession>
<evidence type="ECO:0000313" key="6">
    <source>
        <dbReference type="EMBL" id="PPJ73100.1"/>
    </source>
</evidence>
<organism evidence="6 7">
    <name type="scientific">Staphylococcus haemolyticus</name>
    <dbReference type="NCBI Taxonomy" id="1283"/>
    <lineage>
        <taxon>Bacteria</taxon>
        <taxon>Bacillati</taxon>
        <taxon>Bacillota</taxon>
        <taxon>Bacilli</taxon>
        <taxon>Bacillales</taxon>
        <taxon>Staphylococcaceae</taxon>
        <taxon>Staphylococcus</taxon>
    </lineage>
</organism>
<evidence type="ECO:0000313" key="7">
    <source>
        <dbReference type="Proteomes" id="UP000238153"/>
    </source>
</evidence>
<dbReference type="InterPro" id="IPR045863">
    <property type="entry name" value="CorA_TM1_TM2"/>
</dbReference>
<dbReference type="GO" id="GO:0016020">
    <property type="term" value="C:membrane"/>
    <property type="evidence" value="ECO:0007669"/>
    <property type="project" value="UniProtKB-SubCell"/>
</dbReference>
<protein>
    <submittedName>
        <fullName evidence="6">Uncharacterized protein</fullName>
    </submittedName>
</protein>
<name>A0A2A1KCS1_STAHA</name>
<reference evidence="6 7" key="1">
    <citation type="submission" date="2017-11" db="EMBL/GenBank/DDBJ databases">
        <authorList>
            <person name="Founou R.C."/>
            <person name="Founou L."/>
            <person name="Allam M."/>
            <person name="Ismail A."/>
            <person name="Essack S.Y."/>
        </authorList>
    </citation>
    <scope>NUCLEOTIDE SEQUENCE [LARGE SCALE GENOMIC DNA]</scope>
    <source>
        <strain evidence="6 7">G811N2B1</strain>
    </source>
</reference>
<feature type="transmembrane region" description="Helical" evidence="5">
    <location>
        <begin position="46"/>
        <end position="65"/>
    </location>
</feature>
<evidence type="ECO:0000256" key="2">
    <source>
        <dbReference type="ARBA" id="ARBA00022692"/>
    </source>
</evidence>
<dbReference type="RefSeq" id="WP_016930765.1">
    <property type="nucleotide sequence ID" value="NZ_CABMHO010000004.1"/>
</dbReference>
<evidence type="ECO:0000256" key="4">
    <source>
        <dbReference type="ARBA" id="ARBA00023136"/>
    </source>
</evidence>
<comment type="subcellular location">
    <subcellularLocation>
        <location evidence="1">Membrane</location>
        <topology evidence="1">Multi-pass membrane protein</topology>
    </subcellularLocation>
</comment>
<dbReference type="Proteomes" id="UP000238153">
    <property type="component" value="Unassembled WGS sequence"/>
</dbReference>
<feature type="transmembrane region" description="Helical" evidence="5">
    <location>
        <begin position="7"/>
        <end position="26"/>
    </location>
</feature>
<keyword evidence="3 5" id="KW-1133">Transmembrane helix</keyword>
<dbReference type="AlphaFoldDB" id="A0A2A1KCS1"/>
<keyword evidence="4 5" id="KW-0472">Membrane</keyword>
<evidence type="ECO:0000256" key="3">
    <source>
        <dbReference type="ARBA" id="ARBA00022989"/>
    </source>
</evidence>
<dbReference type="SUPFAM" id="SSF144083">
    <property type="entry name" value="Magnesium transport protein CorA, transmembrane region"/>
    <property type="match status" value="1"/>
</dbReference>
<comment type="caution">
    <text evidence="6">The sequence shown here is derived from an EMBL/GenBank/DDBJ whole genome shotgun (WGS) entry which is preliminary data.</text>
</comment>
<keyword evidence="2 5" id="KW-0812">Transmembrane</keyword>
<evidence type="ECO:0000256" key="5">
    <source>
        <dbReference type="SAM" id="Phobius"/>
    </source>
</evidence>
<proteinExistence type="predicted"/>